<sequence>MFYRRKIYQMDSEEYEVFNEFFHEYLLPNQTRQYLTVNTNLGS</sequence>
<evidence type="ECO:0000313" key="2">
    <source>
        <dbReference type="Proteomes" id="UP000199427"/>
    </source>
</evidence>
<dbReference type="EMBL" id="FOES01000042">
    <property type="protein sequence ID" value="SER04007.1"/>
    <property type="molecule type" value="Genomic_DNA"/>
</dbReference>
<keyword evidence="2" id="KW-1185">Reference proteome</keyword>
<organism evidence="1 2">
    <name type="scientific">Piscibacillus halophilus</name>
    <dbReference type="NCBI Taxonomy" id="571933"/>
    <lineage>
        <taxon>Bacteria</taxon>
        <taxon>Bacillati</taxon>
        <taxon>Bacillota</taxon>
        <taxon>Bacilli</taxon>
        <taxon>Bacillales</taxon>
        <taxon>Bacillaceae</taxon>
        <taxon>Piscibacillus</taxon>
    </lineage>
</organism>
<reference evidence="1 2" key="1">
    <citation type="submission" date="2016-10" db="EMBL/GenBank/DDBJ databases">
        <authorList>
            <person name="de Groot N.N."/>
        </authorList>
    </citation>
    <scope>NUCLEOTIDE SEQUENCE [LARGE SCALE GENOMIC DNA]</scope>
    <source>
        <strain evidence="1 2">DSM 21633</strain>
    </source>
</reference>
<name>A0A1H9KYP8_9BACI</name>
<gene>
    <name evidence="1" type="ORF">SAMN05216362_1424</name>
</gene>
<evidence type="ECO:0000313" key="1">
    <source>
        <dbReference type="EMBL" id="SER04007.1"/>
    </source>
</evidence>
<dbReference type="RefSeq" id="WP_256205313.1">
    <property type="nucleotide sequence ID" value="NZ_FOES01000042.1"/>
</dbReference>
<protein>
    <submittedName>
        <fullName evidence="1">Uncharacterized protein</fullName>
    </submittedName>
</protein>
<dbReference type="Proteomes" id="UP000199427">
    <property type="component" value="Unassembled WGS sequence"/>
</dbReference>
<dbReference type="AlphaFoldDB" id="A0A1H9KYP8"/>
<accession>A0A1H9KYP8</accession>
<proteinExistence type="predicted"/>